<dbReference type="EMBL" id="JAMGBA010000001">
    <property type="protein sequence ID" value="MCL6698356.1"/>
    <property type="molecule type" value="Genomic_DNA"/>
</dbReference>
<dbReference type="SUPFAM" id="SSF103088">
    <property type="entry name" value="OmpA-like"/>
    <property type="match status" value="1"/>
</dbReference>
<dbReference type="InterPro" id="IPR036737">
    <property type="entry name" value="OmpA-like_sf"/>
</dbReference>
<dbReference type="InterPro" id="IPR006665">
    <property type="entry name" value="OmpA-like"/>
</dbReference>
<dbReference type="Proteomes" id="UP001203410">
    <property type="component" value="Unassembled WGS sequence"/>
</dbReference>
<evidence type="ECO:0000313" key="2">
    <source>
        <dbReference type="EMBL" id="MCL6698356.1"/>
    </source>
</evidence>
<accession>A0ABT0RU67</accession>
<dbReference type="Pfam" id="PF00691">
    <property type="entry name" value="OmpA"/>
    <property type="match status" value="1"/>
</dbReference>
<comment type="caution">
    <text evidence="2">The sequence shown here is derived from an EMBL/GenBank/DDBJ whole genome shotgun (WGS) entry which is preliminary data.</text>
</comment>
<reference evidence="2 3" key="1">
    <citation type="submission" date="2022-05" db="EMBL/GenBank/DDBJ databases">
        <authorList>
            <person name="Jo J.-H."/>
            <person name="Im W.-T."/>
        </authorList>
    </citation>
    <scope>NUCLEOTIDE SEQUENCE [LARGE SCALE GENOMIC DNA]</scope>
    <source>
        <strain evidence="2 3">NSE70-1</strain>
    </source>
</reference>
<organism evidence="2 3">
    <name type="scientific">Sphingomonas caseinilyticus</name>
    <dbReference type="NCBI Taxonomy" id="2908205"/>
    <lineage>
        <taxon>Bacteria</taxon>
        <taxon>Pseudomonadati</taxon>
        <taxon>Pseudomonadota</taxon>
        <taxon>Alphaproteobacteria</taxon>
        <taxon>Sphingomonadales</taxon>
        <taxon>Sphingomonadaceae</taxon>
        <taxon>Sphingomonas</taxon>
    </lineage>
</organism>
<keyword evidence="3" id="KW-1185">Reference proteome</keyword>
<evidence type="ECO:0000259" key="1">
    <source>
        <dbReference type="Pfam" id="PF00691"/>
    </source>
</evidence>
<protein>
    <submittedName>
        <fullName evidence="2">OmpA family protein</fullName>
    </submittedName>
</protein>
<proteinExistence type="predicted"/>
<evidence type="ECO:0000313" key="3">
    <source>
        <dbReference type="Proteomes" id="UP001203410"/>
    </source>
</evidence>
<dbReference type="RefSeq" id="WP_249903697.1">
    <property type="nucleotide sequence ID" value="NZ_JAMGBA010000001.1"/>
</dbReference>
<feature type="domain" description="OmpA-like" evidence="1">
    <location>
        <begin position="56"/>
        <end position="127"/>
    </location>
</feature>
<dbReference type="Gene3D" id="3.30.1330.60">
    <property type="entry name" value="OmpA-like domain"/>
    <property type="match status" value="1"/>
</dbReference>
<gene>
    <name evidence="2" type="ORF">LZ496_06115</name>
</gene>
<name>A0ABT0RU67_9SPHN</name>
<sequence length="153" mass="16921">MISLAVAAATIACSSTSGEANDATDQDQRLQLKDREYLEALREEFLEISGKDYVEFEKGSSELSPTSQFRLERQAIWLRSYSTIAVRLEASGDGIERVEDRRLAMARALAVREHLIEAGVPGHRVVAIDVAEPGSRRQQVLTRIDAFQVAGSE</sequence>